<name>A0A401P277_SCYTO</name>
<accession>A0A401P277</accession>
<proteinExistence type="predicted"/>
<organism evidence="2 3">
    <name type="scientific">Scyliorhinus torazame</name>
    <name type="common">Cloudy catshark</name>
    <name type="synonym">Catulus torazame</name>
    <dbReference type="NCBI Taxonomy" id="75743"/>
    <lineage>
        <taxon>Eukaryota</taxon>
        <taxon>Metazoa</taxon>
        <taxon>Chordata</taxon>
        <taxon>Craniata</taxon>
        <taxon>Vertebrata</taxon>
        <taxon>Chondrichthyes</taxon>
        <taxon>Elasmobranchii</taxon>
        <taxon>Galeomorphii</taxon>
        <taxon>Galeoidea</taxon>
        <taxon>Carcharhiniformes</taxon>
        <taxon>Scyliorhinidae</taxon>
        <taxon>Scyliorhinus</taxon>
    </lineage>
</organism>
<reference evidence="2 3" key="1">
    <citation type="journal article" date="2018" name="Nat. Ecol. Evol.">
        <title>Shark genomes provide insights into elasmobranch evolution and the origin of vertebrates.</title>
        <authorList>
            <person name="Hara Y"/>
            <person name="Yamaguchi K"/>
            <person name="Onimaru K"/>
            <person name="Kadota M"/>
            <person name="Koyanagi M"/>
            <person name="Keeley SD"/>
            <person name="Tatsumi K"/>
            <person name="Tanaka K"/>
            <person name="Motone F"/>
            <person name="Kageyama Y"/>
            <person name="Nozu R"/>
            <person name="Adachi N"/>
            <person name="Nishimura O"/>
            <person name="Nakagawa R"/>
            <person name="Tanegashima C"/>
            <person name="Kiyatake I"/>
            <person name="Matsumoto R"/>
            <person name="Murakumo K"/>
            <person name="Nishida K"/>
            <person name="Terakita A"/>
            <person name="Kuratani S"/>
            <person name="Sato K"/>
            <person name="Hyodo S Kuraku.S."/>
        </authorList>
    </citation>
    <scope>NUCLEOTIDE SEQUENCE [LARGE SCALE GENOMIC DNA]</scope>
</reference>
<feature type="region of interest" description="Disordered" evidence="1">
    <location>
        <begin position="38"/>
        <end position="57"/>
    </location>
</feature>
<dbReference type="AlphaFoldDB" id="A0A401P277"/>
<gene>
    <name evidence="2" type="ORF">scyTo_0010220</name>
</gene>
<evidence type="ECO:0000256" key="1">
    <source>
        <dbReference type="SAM" id="MobiDB-lite"/>
    </source>
</evidence>
<comment type="caution">
    <text evidence="2">The sequence shown here is derived from an EMBL/GenBank/DDBJ whole genome shotgun (WGS) entry which is preliminary data.</text>
</comment>
<keyword evidence="3" id="KW-1185">Reference proteome</keyword>
<evidence type="ECO:0000313" key="3">
    <source>
        <dbReference type="Proteomes" id="UP000288216"/>
    </source>
</evidence>
<sequence>MNRYLDYAPCIPLPSYNIELPLCPGQLTLTLRSSEADGERTALGAGPAAAPGTHGRYPEIEHKGRGHRYNARMSRSGVQLHIISM</sequence>
<dbReference type="Proteomes" id="UP000288216">
    <property type="component" value="Unassembled WGS sequence"/>
</dbReference>
<feature type="compositionally biased region" description="Low complexity" evidence="1">
    <location>
        <begin position="42"/>
        <end position="52"/>
    </location>
</feature>
<dbReference type="EMBL" id="BFAA01004360">
    <property type="protein sequence ID" value="GCB67231.1"/>
    <property type="molecule type" value="Genomic_DNA"/>
</dbReference>
<protein>
    <submittedName>
        <fullName evidence="2">Uncharacterized protein</fullName>
    </submittedName>
</protein>
<evidence type="ECO:0000313" key="2">
    <source>
        <dbReference type="EMBL" id="GCB67231.1"/>
    </source>
</evidence>